<reference evidence="3" key="1">
    <citation type="submission" date="2018-12" db="EMBL/GenBank/DDBJ databases">
        <title>Complete genome sequence of an uncultured bacterium of the candidate phylum Bipolaricaulota.</title>
        <authorList>
            <person name="Kadnikov V.V."/>
            <person name="Mardanov A.V."/>
            <person name="Beletsky A.V."/>
            <person name="Frank Y.A."/>
            <person name="Karnachuk O.V."/>
            <person name="Ravin N.V."/>
        </authorList>
    </citation>
    <scope>NUCLEOTIDE SEQUENCE [LARGE SCALE GENOMIC DNA]</scope>
</reference>
<organism evidence="2 3">
    <name type="scientific">Bipolaricaulis sibiricus</name>
    <dbReference type="NCBI Taxonomy" id="2501609"/>
    <lineage>
        <taxon>Bacteria</taxon>
        <taxon>Candidatus Bipolaricaulota</taxon>
        <taxon>Candidatus Bipolaricaulia</taxon>
        <taxon>Candidatus Bipolaricaulales</taxon>
        <taxon>Candidatus Bipolaricaulaceae</taxon>
        <taxon>Candidatus Bipolaricaulis</taxon>
    </lineage>
</organism>
<gene>
    <name evidence="1" type="primary">thyX</name>
    <name evidence="2" type="ORF">BIP78_1420</name>
</gene>
<proteinExistence type="inferred from homology"/>
<comment type="cofactor">
    <cofactor evidence="1">
        <name>FAD</name>
        <dbReference type="ChEBI" id="CHEBI:57692"/>
    </cofactor>
    <text evidence="1">Binds 4 FAD per tetramer. Each FAD binding site is formed by three monomers.</text>
</comment>
<dbReference type="CDD" id="cd20175">
    <property type="entry name" value="ThyX"/>
    <property type="match status" value="1"/>
</dbReference>
<comment type="subunit">
    <text evidence="1">Homotetramer.</text>
</comment>
<dbReference type="EMBL" id="CP034928">
    <property type="protein sequence ID" value="QAA77186.1"/>
    <property type="molecule type" value="Genomic_DNA"/>
</dbReference>
<feature type="binding site" description="in other chain" evidence="1">
    <location>
        <position position="132"/>
    </location>
    <ligand>
        <name>dUMP</name>
        <dbReference type="ChEBI" id="CHEBI:246422"/>
        <note>ligand shared between dimeric partners</note>
    </ligand>
</feature>
<evidence type="ECO:0000313" key="3">
    <source>
        <dbReference type="Proteomes" id="UP000287233"/>
    </source>
</evidence>
<dbReference type="EC" id="2.1.1.148" evidence="1"/>
<feature type="binding site" evidence="1">
    <location>
        <position position="154"/>
    </location>
    <ligand>
        <name>FAD</name>
        <dbReference type="ChEBI" id="CHEBI:57692"/>
        <note>ligand shared between neighboring subunits</note>
    </ligand>
</feature>
<dbReference type="SUPFAM" id="SSF69796">
    <property type="entry name" value="Thymidylate synthase-complementing protein Thy1"/>
    <property type="match status" value="1"/>
</dbReference>
<dbReference type="GO" id="GO:0050660">
    <property type="term" value="F:flavin adenine dinucleotide binding"/>
    <property type="evidence" value="ECO:0007669"/>
    <property type="project" value="UniProtKB-UniRule"/>
</dbReference>
<dbReference type="PROSITE" id="PS51331">
    <property type="entry name" value="THYX"/>
    <property type="match status" value="1"/>
</dbReference>
<dbReference type="HAMAP" id="MF_01408">
    <property type="entry name" value="ThyX"/>
    <property type="match status" value="1"/>
</dbReference>
<protein>
    <recommendedName>
        <fullName evidence="1">Flavin-dependent thymidylate synthase</fullName>
        <shortName evidence="1">FDTS</shortName>
        <ecNumber evidence="1">2.1.1.148</ecNumber>
    </recommendedName>
    <alternativeName>
        <fullName evidence="1">FAD-dependent thymidylate synthase</fullName>
    </alternativeName>
    <alternativeName>
        <fullName evidence="1">Thymidylate synthase ThyX</fullName>
        <shortName evidence="1">TS</shortName>
        <shortName evidence="1">TSase</shortName>
    </alternativeName>
</protein>
<dbReference type="GO" id="GO:0032259">
    <property type="term" value="P:methylation"/>
    <property type="evidence" value="ECO:0007669"/>
    <property type="project" value="UniProtKB-KW"/>
</dbReference>
<dbReference type="InterPro" id="IPR036098">
    <property type="entry name" value="Thymidylate_synthase_ThyX_sf"/>
</dbReference>
<accession>A0A410FVT9</accession>
<comment type="catalytic activity">
    <reaction evidence="1">
        <text>dUMP + (6R)-5,10-methylene-5,6,7,8-tetrahydrofolate + NADPH + H(+) = dTMP + (6S)-5,6,7,8-tetrahydrofolate + NADP(+)</text>
        <dbReference type="Rhea" id="RHEA:29043"/>
        <dbReference type="ChEBI" id="CHEBI:15378"/>
        <dbReference type="ChEBI" id="CHEBI:15636"/>
        <dbReference type="ChEBI" id="CHEBI:57453"/>
        <dbReference type="ChEBI" id="CHEBI:57783"/>
        <dbReference type="ChEBI" id="CHEBI:58349"/>
        <dbReference type="ChEBI" id="CHEBI:63528"/>
        <dbReference type="ChEBI" id="CHEBI:246422"/>
        <dbReference type="EC" id="2.1.1.148"/>
    </reaction>
</comment>
<dbReference type="Proteomes" id="UP000287233">
    <property type="component" value="Chromosome"/>
</dbReference>
<dbReference type="UniPathway" id="UPA00575"/>
<sequence>MHLQLIAITPDAEALIARCARVSHRSEGTGLESDRELIRRLIKLGHESVLEHAVATFAISGVSRACANQLTRHRLASFVQESQRYVDVRDRPLVRPPSFSDEDWQEARRLYADALTLYEGLVARGVAREDARFVLPIGAATQLVLTANFRELRHILRLRLARSAQWEIRELGRRMLTILLDHVPSVFEDLGGES</sequence>
<dbReference type="GO" id="GO:0070402">
    <property type="term" value="F:NADPH binding"/>
    <property type="evidence" value="ECO:0007669"/>
    <property type="project" value="TreeGrafter"/>
</dbReference>
<feature type="binding site" evidence="1">
    <location>
        <position position="159"/>
    </location>
    <ligand>
        <name>dUMP</name>
        <dbReference type="ChEBI" id="CHEBI:246422"/>
        <note>ligand shared between dimeric partners</note>
    </ligand>
</feature>
<feature type="binding site" evidence="1">
    <location>
        <begin position="148"/>
        <end position="150"/>
    </location>
    <ligand>
        <name>FAD</name>
        <dbReference type="ChEBI" id="CHEBI:57692"/>
        <note>ligand shared between neighboring subunits</note>
    </ligand>
</feature>
<feature type="binding site" evidence="1">
    <location>
        <begin position="72"/>
        <end position="74"/>
    </location>
    <ligand>
        <name>FAD</name>
        <dbReference type="ChEBI" id="CHEBI:57692"/>
        <note>ligand shared between neighboring subunits</note>
    </ligand>
</feature>
<keyword evidence="1" id="KW-0274">FAD</keyword>
<dbReference type="KEGG" id="bih:BIP78_1420"/>
<keyword evidence="1" id="KW-0285">Flavoprotein</keyword>
<feature type="binding site" evidence="1">
    <location>
        <position position="80"/>
    </location>
    <ligand>
        <name>FAD</name>
        <dbReference type="ChEBI" id="CHEBI:57692"/>
        <note>ligand shared between neighboring subunits</note>
    </ligand>
</feature>
<dbReference type="NCBIfam" id="TIGR02170">
    <property type="entry name" value="thyX"/>
    <property type="match status" value="1"/>
</dbReference>
<dbReference type="AlphaFoldDB" id="A0A410FVT9"/>
<comment type="pathway">
    <text evidence="1">Pyrimidine metabolism; dTTP biosynthesis.</text>
</comment>
<dbReference type="PANTHER" id="PTHR34934:SF1">
    <property type="entry name" value="FLAVIN-DEPENDENT THYMIDYLATE SYNTHASE"/>
    <property type="match status" value="1"/>
</dbReference>
<dbReference type="Gene3D" id="3.30.1360.170">
    <property type="match status" value="1"/>
</dbReference>
<feature type="binding site" evidence="1">
    <location>
        <begin position="69"/>
        <end position="72"/>
    </location>
    <ligand>
        <name>dUMP</name>
        <dbReference type="ChEBI" id="CHEBI:246422"/>
        <note>ligand shared between dimeric partners</note>
    </ligand>
</feature>
<feature type="active site" description="Involved in ionization of N3 of dUMP, leading to its activation" evidence="1">
    <location>
        <position position="159"/>
    </location>
</feature>
<keyword evidence="1" id="KW-0545">Nucleotide biosynthesis</keyword>
<evidence type="ECO:0000313" key="2">
    <source>
        <dbReference type="EMBL" id="QAA77186.1"/>
    </source>
</evidence>
<dbReference type="PANTHER" id="PTHR34934">
    <property type="entry name" value="FLAVIN-DEPENDENT THYMIDYLATE SYNTHASE"/>
    <property type="match status" value="1"/>
</dbReference>
<dbReference type="GO" id="GO:0004799">
    <property type="term" value="F:thymidylate synthase activity"/>
    <property type="evidence" value="ECO:0007669"/>
    <property type="project" value="TreeGrafter"/>
</dbReference>
<comment type="function">
    <text evidence="1">Catalyzes the reductive methylation of 2'-deoxyuridine-5'-monophosphate (dUMP) to 2'-deoxythymidine-5'-monophosphate (dTMP) while utilizing 5,10-methylenetetrahydrofolate (mTHF) as the methyl donor, and NADPH and FADH(2) as the reductant.</text>
</comment>
<keyword evidence="1" id="KW-0808">Transferase</keyword>
<feature type="binding site" description="in other chain" evidence="1">
    <location>
        <begin position="80"/>
        <end position="84"/>
    </location>
    <ligand>
        <name>dUMP</name>
        <dbReference type="ChEBI" id="CHEBI:246422"/>
        <note>ligand shared between dimeric partners</note>
    </ligand>
</feature>
<feature type="binding site" evidence="1">
    <location>
        <position position="48"/>
    </location>
    <ligand>
        <name>FAD</name>
        <dbReference type="ChEBI" id="CHEBI:57692"/>
        <note>ligand shared between neighboring subunits</note>
    </ligand>
</feature>
<dbReference type="GO" id="GO:0050797">
    <property type="term" value="F:thymidylate synthase (FAD) activity"/>
    <property type="evidence" value="ECO:0007669"/>
    <property type="project" value="UniProtKB-UniRule"/>
</dbReference>
<dbReference type="Pfam" id="PF02511">
    <property type="entry name" value="Thy1"/>
    <property type="match status" value="1"/>
</dbReference>
<dbReference type="InterPro" id="IPR003669">
    <property type="entry name" value="Thymidylate_synthase_ThyX"/>
</dbReference>
<evidence type="ECO:0000256" key="1">
    <source>
        <dbReference type="HAMAP-Rule" id="MF_01408"/>
    </source>
</evidence>
<name>A0A410FVT9_BIPS1</name>
<dbReference type="GO" id="GO:0006231">
    <property type="term" value="P:dTMP biosynthetic process"/>
    <property type="evidence" value="ECO:0007669"/>
    <property type="project" value="UniProtKB-UniRule"/>
</dbReference>
<keyword evidence="1" id="KW-0521">NADP</keyword>
<dbReference type="GO" id="GO:0006235">
    <property type="term" value="P:dTTP biosynthetic process"/>
    <property type="evidence" value="ECO:0007669"/>
    <property type="project" value="UniProtKB-UniRule"/>
</dbReference>
<comment type="similarity">
    <text evidence="1">Belongs to the thymidylate synthase ThyX family.</text>
</comment>
<keyword evidence="1" id="KW-0489">Methyltransferase</keyword>